<name>A0ABP7P0B1_9BACT</name>
<dbReference type="EMBL" id="BAABDH010000114">
    <property type="protein sequence ID" value="GAA3956344.1"/>
    <property type="molecule type" value="Genomic_DNA"/>
</dbReference>
<accession>A0ABP7P0B1</accession>
<gene>
    <name evidence="2" type="ORF">GCM10022406_42020</name>
</gene>
<feature type="compositionally biased region" description="Basic and acidic residues" evidence="1">
    <location>
        <begin position="191"/>
        <end position="207"/>
    </location>
</feature>
<evidence type="ECO:0000313" key="3">
    <source>
        <dbReference type="Proteomes" id="UP001499909"/>
    </source>
</evidence>
<keyword evidence="3" id="KW-1185">Reference proteome</keyword>
<organism evidence="2 3">
    <name type="scientific">Hymenobacter algoricola</name>
    <dbReference type="NCBI Taxonomy" id="486267"/>
    <lineage>
        <taxon>Bacteria</taxon>
        <taxon>Pseudomonadati</taxon>
        <taxon>Bacteroidota</taxon>
        <taxon>Cytophagia</taxon>
        <taxon>Cytophagales</taxon>
        <taxon>Hymenobacteraceae</taxon>
        <taxon>Hymenobacter</taxon>
    </lineage>
</organism>
<sequence>MNGKPDALGSAVHAGFPVAATCASDDFAAPMVANSGLGEHRKSYSKLYDKIRTTRTMNYGAYSYSEWYENGGSNMLPVPGVPRHANCTGLWLRPVQIGEGLRKHYPPGLGDLKVGHGAFALRLTVREMDNLLQAGMSQADFDLTPHLPALLREALRHHACQAARLPARLRLLRPQGLAPGSRRAAGPADSGRCEQGRPPELAGAEHVRGHHHRRQ</sequence>
<reference evidence="3" key="1">
    <citation type="journal article" date="2019" name="Int. J. Syst. Evol. Microbiol.">
        <title>The Global Catalogue of Microorganisms (GCM) 10K type strain sequencing project: providing services to taxonomists for standard genome sequencing and annotation.</title>
        <authorList>
            <consortium name="The Broad Institute Genomics Platform"/>
            <consortium name="The Broad Institute Genome Sequencing Center for Infectious Disease"/>
            <person name="Wu L."/>
            <person name="Ma J."/>
        </authorList>
    </citation>
    <scope>NUCLEOTIDE SEQUENCE [LARGE SCALE GENOMIC DNA]</scope>
    <source>
        <strain evidence="3">JCM 17214</strain>
    </source>
</reference>
<evidence type="ECO:0000256" key="1">
    <source>
        <dbReference type="SAM" id="MobiDB-lite"/>
    </source>
</evidence>
<proteinExistence type="predicted"/>
<protein>
    <submittedName>
        <fullName evidence="2">Uncharacterized protein</fullName>
    </submittedName>
</protein>
<comment type="caution">
    <text evidence="2">The sequence shown here is derived from an EMBL/GenBank/DDBJ whole genome shotgun (WGS) entry which is preliminary data.</text>
</comment>
<feature type="region of interest" description="Disordered" evidence="1">
    <location>
        <begin position="177"/>
        <end position="215"/>
    </location>
</feature>
<dbReference type="Proteomes" id="UP001499909">
    <property type="component" value="Unassembled WGS sequence"/>
</dbReference>
<evidence type="ECO:0000313" key="2">
    <source>
        <dbReference type="EMBL" id="GAA3956344.1"/>
    </source>
</evidence>
<dbReference type="Gene3D" id="3.30.830.10">
    <property type="entry name" value="Metalloenzyme, LuxS/M16 peptidase-like"/>
    <property type="match status" value="1"/>
</dbReference>